<reference evidence="4" key="1">
    <citation type="journal article" date="2019" name="Int. J. Syst. Evol. Microbiol.">
        <title>The Global Catalogue of Microorganisms (GCM) 10K type strain sequencing project: providing services to taxonomists for standard genome sequencing and annotation.</title>
        <authorList>
            <consortium name="The Broad Institute Genomics Platform"/>
            <consortium name="The Broad Institute Genome Sequencing Center for Infectious Disease"/>
            <person name="Wu L."/>
            <person name="Ma J."/>
        </authorList>
    </citation>
    <scope>NUCLEOTIDE SEQUENCE [LARGE SCALE GENOMIC DNA]</scope>
    <source>
        <strain evidence="4">NBRC 103632</strain>
    </source>
</reference>
<dbReference type="PROSITE" id="PS50911">
    <property type="entry name" value="CHAP"/>
    <property type="match status" value="1"/>
</dbReference>
<evidence type="ECO:0000313" key="4">
    <source>
        <dbReference type="Proteomes" id="UP001595957"/>
    </source>
</evidence>
<dbReference type="Proteomes" id="UP001595957">
    <property type="component" value="Unassembled WGS sequence"/>
</dbReference>
<dbReference type="InterPro" id="IPR038765">
    <property type="entry name" value="Papain-like_cys_pep_sf"/>
</dbReference>
<sequence length="242" mass="26626">MFRFIRGAAWLLAGMIATPVFGATALQCVPYARIVSGVNIRGDALTWWDQAEDRYARGHVPRRGAVLAFRPYGPMTLGHVAVVSKVLDDRRVLIRHANWSVPGAIEEDVLAIDVSDAGDWSEVRVWHSPTGQMGARTNPTFGFIYSDKARLHPFEADPALGASVRFAKVDQDMSGQEKVAPKADAPVEAPSRLAGLGRSLRKAVHEPRLDTDMRTMQFADATPSGRSLRDIIADVKRDARLR</sequence>
<gene>
    <name evidence="3" type="ORF">ACFO3E_06410</name>
</gene>
<dbReference type="InterPro" id="IPR007921">
    <property type="entry name" value="CHAP_dom"/>
</dbReference>
<dbReference type="Pfam" id="PF05257">
    <property type="entry name" value="CHAP"/>
    <property type="match status" value="1"/>
</dbReference>
<dbReference type="RefSeq" id="WP_066526571.1">
    <property type="nucleotide sequence ID" value="NZ_JBHSFZ010000008.1"/>
</dbReference>
<dbReference type="Gene3D" id="3.90.1720.10">
    <property type="entry name" value="endopeptidase domain like (from Nostoc punctiforme)"/>
    <property type="match status" value="1"/>
</dbReference>
<accession>A0ABV9EWK3</accession>
<feature type="domain" description="Peptidase C51" evidence="2">
    <location>
        <begin position="3"/>
        <end position="124"/>
    </location>
</feature>
<name>A0ABV9EWK3_9SPHN</name>
<feature type="signal peptide" evidence="1">
    <location>
        <begin position="1"/>
        <end position="22"/>
    </location>
</feature>
<dbReference type="SUPFAM" id="SSF54001">
    <property type="entry name" value="Cysteine proteinases"/>
    <property type="match status" value="1"/>
</dbReference>
<keyword evidence="4" id="KW-1185">Reference proteome</keyword>
<feature type="chain" id="PRO_5047381859" evidence="1">
    <location>
        <begin position="23"/>
        <end position="242"/>
    </location>
</feature>
<evidence type="ECO:0000256" key="1">
    <source>
        <dbReference type="SAM" id="SignalP"/>
    </source>
</evidence>
<comment type="caution">
    <text evidence="3">The sequence shown here is derived from an EMBL/GenBank/DDBJ whole genome shotgun (WGS) entry which is preliminary data.</text>
</comment>
<organism evidence="3 4">
    <name type="scientific">Sphingobium tyrosinilyticum</name>
    <dbReference type="NCBI Taxonomy" id="2715436"/>
    <lineage>
        <taxon>Bacteria</taxon>
        <taxon>Pseudomonadati</taxon>
        <taxon>Pseudomonadota</taxon>
        <taxon>Alphaproteobacteria</taxon>
        <taxon>Sphingomonadales</taxon>
        <taxon>Sphingomonadaceae</taxon>
        <taxon>Sphingobium</taxon>
    </lineage>
</organism>
<evidence type="ECO:0000313" key="3">
    <source>
        <dbReference type="EMBL" id="MFC4593823.1"/>
    </source>
</evidence>
<dbReference type="EMBL" id="JBHSFZ010000008">
    <property type="protein sequence ID" value="MFC4593823.1"/>
    <property type="molecule type" value="Genomic_DNA"/>
</dbReference>
<keyword evidence="1" id="KW-0732">Signal</keyword>
<protein>
    <submittedName>
        <fullName evidence="3">CHAP domain-containing protein</fullName>
    </submittedName>
</protein>
<evidence type="ECO:0000259" key="2">
    <source>
        <dbReference type="PROSITE" id="PS50911"/>
    </source>
</evidence>
<proteinExistence type="predicted"/>